<dbReference type="EMBL" id="QMRA01000012">
    <property type="protein sequence ID" value="RLE55039.1"/>
    <property type="molecule type" value="Genomic_DNA"/>
</dbReference>
<dbReference type="GO" id="GO:0019843">
    <property type="term" value="F:rRNA binding"/>
    <property type="evidence" value="ECO:0007669"/>
    <property type="project" value="UniProtKB-UniRule"/>
</dbReference>
<dbReference type="HAMAP" id="MF_01302_A">
    <property type="entry name" value="Ribosomal_uS8_A"/>
    <property type="match status" value="1"/>
</dbReference>
<keyword evidence="6" id="KW-0694">RNA-binding</keyword>
<evidence type="ECO:0000256" key="1">
    <source>
        <dbReference type="ARBA" id="ARBA00002569"/>
    </source>
</evidence>
<reference evidence="8 9" key="1">
    <citation type="submission" date="2018-06" db="EMBL/GenBank/DDBJ databases">
        <title>Extensive metabolic versatility and redundancy in microbially diverse, dynamic hydrothermal sediments.</title>
        <authorList>
            <person name="Dombrowski N."/>
            <person name="Teske A."/>
            <person name="Baker B.J."/>
        </authorList>
    </citation>
    <scope>NUCLEOTIDE SEQUENCE [LARGE SCALE GENOMIC DNA]</scope>
    <source>
        <strain evidence="8">B20_G2</strain>
    </source>
</reference>
<evidence type="ECO:0000313" key="9">
    <source>
        <dbReference type="Proteomes" id="UP000269499"/>
    </source>
</evidence>
<dbReference type="SUPFAM" id="SSF56047">
    <property type="entry name" value="Ribosomal protein S8"/>
    <property type="match status" value="1"/>
</dbReference>
<comment type="subunit">
    <text evidence="6">Part of the 30S ribosomal subunit.</text>
</comment>
<keyword evidence="5 6" id="KW-0687">Ribonucleoprotein</keyword>
<gene>
    <name evidence="6" type="primary">rps8</name>
    <name evidence="8" type="ORF">DRJ26_01280</name>
</gene>
<evidence type="ECO:0000256" key="4">
    <source>
        <dbReference type="ARBA" id="ARBA00022980"/>
    </source>
</evidence>
<dbReference type="FunFam" id="3.30.1370.30:FF:000001">
    <property type="entry name" value="40S ribosomal protein S15a"/>
    <property type="match status" value="1"/>
</dbReference>
<comment type="similarity">
    <text evidence="2 6 7">Belongs to the universal ribosomal protein uS8 family.</text>
</comment>
<evidence type="ECO:0000256" key="3">
    <source>
        <dbReference type="ARBA" id="ARBA00022730"/>
    </source>
</evidence>
<dbReference type="AlphaFoldDB" id="A0A497F6Y7"/>
<dbReference type="Pfam" id="PF00410">
    <property type="entry name" value="Ribosomal_S8"/>
    <property type="match status" value="1"/>
</dbReference>
<comment type="caution">
    <text evidence="8">The sequence shown here is derived from an EMBL/GenBank/DDBJ whole genome shotgun (WGS) entry which is preliminary data.</text>
</comment>
<dbReference type="FunFam" id="3.30.1490.10:FF:000002">
    <property type="entry name" value="40S ribosomal protein S15a"/>
    <property type="match status" value="1"/>
</dbReference>
<dbReference type="Gene3D" id="3.30.1490.10">
    <property type="match status" value="1"/>
</dbReference>
<sequence length="130" mass="14653">MTMMDTLANALATIMNNEVRGRKECIIAPASKLIANVLRVMQKYGYVGEIEFIDDGRSGKIRVQLLGRINKCGAIKPRFPVKYRKIEEWEKQYLPARDIGILILSTPKGVVSHKEAKQMKIGGVLLAYVY</sequence>
<protein>
    <recommendedName>
        <fullName evidence="6">Small ribosomal subunit protein uS8</fullName>
    </recommendedName>
</protein>
<dbReference type="InterPro" id="IPR035987">
    <property type="entry name" value="Ribosomal_uS8_sf"/>
</dbReference>
<dbReference type="GO" id="GO:0006412">
    <property type="term" value="P:translation"/>
    <property type="evidence" value="ECO:0007669"/>
    <property type="project" value="UniProtKB-UniRule"/>
</dbReference>
<dbReference type="InterPro" id="IPR000630">
    <property type="entry name" value="Ribosomal_uS8"/>
</dbReference>
<dbReference type="Gene3D" id="3.30.1370.30">
    <property type="match status" value="1"/>
</dbReference>
<comment type="function">
    <text evidence="1 6">One of the primary rRNA binding proteins, it binds directly to 16S rRNA central domain where it helps coordinate assembly of the platform of the 30S subunit.</text>
</comment>
<evidence type="ECO:0000313" key="8">
    <source>
        <dbReference type="EMBL" id="RLE55039.1"/>
    </source>
</evidence>
<dbReference type="GO" id="GO:0003735">
    <property type="term" value="F:structural constituent of ribosome"/>
    <property type="evidence" value="ECO:0007669"/>
    <property type="project" value="InterPro"/>
</dbReference>
<dbReference type="NCBIfam" id="NF003115">
    <property type="entry name" value="PRK04034.1"/>
    <property type="match status" value="1"/>
</dbReference>
<dbReference type="InterPro" id="IPR047863">
    <property type="entry name" value="Ribosomal_uS8_CS"/>
</dbReference>
<dbReference type="GO" id="GO:1990904">
    <property type="term" value="C:ribonucleoprotein complex"/>
    <property type="evidence" value="ECO:0007669"/>
    <property type="project" value="UniProtKB-KW"/>
</dbReference>
<evidence type="ECO:0000256" key="7">
    <source>
        <dbReference type="RuleBase" id="RU003660"/>
    </source>
</evidence>
<evidence type="ECO:0000256" key="5">
    <source>
        <dbReference type="ARBA" id="ARBA00023274"/>
    </source>
</evidence>
<keyword evidence="4 6" id="KW-0689">Ribosomal protein</keyword>
<keyword evidence="3 6" id="KW-0699">rRNA-binding</keyword>
<name>A0A497F6Y7_9CREN</name>
<evidence type="ECO:0000256" key="6">
    <source>
        <dbReference type="HAMAP-Rule" id="MF_01302"/>
    </source>
</evidence>
<dbReference type="PROSITE" id="PS00053">
    <property type="entry name" value="RIBOSOMAL_S8"/>
    <property type="match status" value="1"/>
</dbReference>
<evidence type="ECO:0000256" key="2">
    <source>
        <dbReference type="ARBA" id="ARBA00006471"/>
    </source>
</evidence>
<dbReference type="GO" id="GO:0005840">
    <property type="term" value="C:ribosome"/>
    <property type="evidence" value="ECO:0007669"/>
    <property type="project" value="UniProtKB-KW"/>
</dbReference>
<dbReference type="Proteomes" id="UP000269499">
    <property type="component" value="Unassembled WGS sequence"/>
</dbReference>
<accession>A0A497F6Y7</accession>
<proteinExistence type="inferred from homology"/>
<organism evidence="8 9">
    <name type="scientific">Thermoproteota archaeon</name>
    <dbReference type="NCBI Taxonomy" id="2056631"/>
    <lineage>
        <taxon>Archaea</taxon>
        <taxon>Thermoproteota</taxon>
    </lineage>
</organism>
<dbReference type="PANTHER" id="PTHR11758">
    <property type="entry name" value="40S RIBOSOMAL PROTEIN S15A"/>
    <property type="match status" value="1"/>
</dbReference>